<organism evidence="1 2">
    <name type="scientific">Mya arenaria</name>
    <name type="common">Soft-shell clam</name>
    <dbReference type="NCBI Taxonomy" id="6604"/>
    <lineage>
        <taxon>Eukaryota</taxon>
        <taxon>Metazoa</taxon>
        <taxon>Spiralia</taxon>
        <taxon>Lophotrochozoa</taxon>
        <taxon>Mollusca</taxon>
        <taxon>Bivalvia</taxon>
        <taxon>Autobranchia</taxon>
        <taxon>Heteroconchia</taxon>
        <taxon>Euheterodonta</taxon>
        <taxon>Imparidentia</taxon>
        <taxon>Neoheterodontei</taxon>
        <taxon>Myida</taxon>
        <taxon>Myoidea</taxon>
        <taxon>Myidae</taxon>
        <taxon>Mya</taxon>
    </lineage>
</organism>
<protein>
    <submittedName>
        <fullName evidence="1">Uncharacterized protein</fullName>
    </submittedName>
</protein>
<evidence type="ECO:0000313" key="2">
    <source>
        <dbReference type="Proteomes" id="UP001164746"/>
    </source>
</evidence>
<feature type="non-terminal residue" evidence="1">
    <location>
        <position position="80"/>
    </location>
</feature>
<keyword evidence="2" id="KW-1185">Reference proteome</keyword>
<proteinExistence type="predicted"/>
<dbReference type="Proteomes" id="UP001164746">
    <property type="component" value="Chromosome 12"/>
</dbReference>
<reference evidence="1" key="1">
    <citation type="submission" date="2022-11" db="EMBL/GenBank/DDBJ databases">
        <title>Centuries of genome instability and evolution in soft-shell clam transmissible cancer (bioRxiv).</title>
        <authorList>
            <person name="Hart S.F.M."/>
            <person name="Yonemitsu M.A."/>
            <person name="Giersch R.M."/>
            <person name="Beal B.F."/>
            <person name="Arriagada G."/>
            <person name="Davis B.W."/>
            <person name="Ostrander E.A."/>
            <person name="Goff S.P."/>
            <person name="Metzger M.J."/>
        </authorList>
    </citation>
    <scope>NUCLEOTIDE SEQUENCE</scope>
    <source>
        <strain evidence="1">MELC-2E11</strain>
        <tissue evidence="1">Siphon/mantle</tissue>
    </source>
</reference>
<name>A0ABY7FLI3_MYAAR</name>
<sequence>MTTNECWVDLGSSVFQPGMAYVALSRILPLREALDLPVESTASIAVQVLTCSEIQSYKNRQQEERRFFTVEVADSTASTD</sequence>
<gene>
    <name evidence="1" type="ORF">MAR_015698</name>
</gene>
<accession>A0ABY7FLI3</accession>
<dbReference type="EMBL" id="CP111023">
    <property type="protein sequence ID" value="WAR21724.1"/>
    <property type="molecule type" value="Genomic_DNA"/>
</dbReference>
<evidence type="ECO:0000313" key="1">
    <source>
        <dbReference type="EMBL" id="WAR21724.1"/>
    </source>
</evidence>